<organism evidence="2 3">
    <name type="scientific">Roseateles koreensis</name>
    <dbReference type="NCBI Taxonomy" id="2987526"/>
    <lineage>
        <taxon>Bacteria</taxon>
        <taxon>Pseudomonadati</taxon>
        <taxon>Pseudomonadota</taxon>
        <taxon>Betaproteobacteria</taxon>
        <taxon>Burkholderiales</taxon>
        <taxon>Sphaerotilaceae</taxon>
        <taxon>Roseateles</taxon>
    </lineage>
</organism>
<protein>
    <submittedName>
        <fullName evidence="2">Uncharacterized protein</fullName>
    </submittedName>
</protein>
<accession>A0ABT5KWC8</accession>
<evidence type="ECO:0000313" key="3">
    <source>
        <dbReference type="Proteomes" id="UP001219862"/>
    </source>
</evidence>
<proteinExistence type="predicted"/>
<gene>
    <name evidence="2" type="ORF">PRZ01_18815</name>
</gene>
<dbReference type="EMBL" id="JAQQXS010000023">
    <property type="protein sequence ID" value="MDC8787245.1"/>
    <property type="molecule type" value="Genomic_DNA"/>
</dbReference>
<evidence type="ECO:0000256" key="1">
    <source>
        <dbReference type="SAM" id="MobiDB-lite"/>
    </source>
</evidence>
<evidence type="ECO:0000313" key="2">
    <source>
        <dbReference type="EMBL" id="MDC8787245.1"/>
    </source>
</evidence>
<sequence length="100" mass="11408">MAKAYEDGSGWAFRLRVQGQDIDRGGFKSQKVAQEEADGHARDLRKSDKQALLDLQRTSVAQALSDYAREVLPHYKGAPQEARRINRYTPITEWLQYAGR</sequence>
<name>A0ABT5KWC8_9BURK</name>
<dbReference type="RefSeq" id="WP_273598382.1">
    <property type="nucleotide sequence ID" value="NZ_JAQQXS010000023.1"/>
</dbReference>
<dbReference type="Proteomes" id="UP001219862">
    <property type="component" value="Unassembled WGS sequence"/>
</dbReference>
<feature type="region of interest" description="Disordered" evidence="1">
    <location>
        <begin position="26"/>
        <end position="45"/>
    </location>
</feature>
<reference evidence="2 3" key="1">
    <citation type="submission" date="2022-10" db="EMBL/GenBank/DDBJ databases">
        <title>paucibacter sp. hw8 Genome sequencing.</title>
        <authorList>
            <person name="Park S."/>
        </authorList>
    </citation>
    <scope>NUCLEOTIDE SEQUENCE [LARGE SCALE GENOMIC DNA]</scope>
    <source>
        <strain evidence="3">hw8</strain>
    </source>
</reference>
<comment type="caution">
    <text evidence="2">The sequence shown here is derived from an EMBL/GenBank/DDBJ whole genome shotgun (WGS) entry which is preliminary data.</text>
</comment>
<keyword evidence="3" id="KW-1185">Reference proteome</keyword>
<feature type="compositionally biased region" description="Basic and acidic residues" evidence="1">
    <location>
        <begin position="33"/>
        <end position="45"/>
    </location>
</feature>